<sequence length="686" mass="76437">MAKPVKTNGIKEHGPKPELVARAKTSLSEATEFAFNIMKDGTHWYGELQSNATLTAEHVFLYQSLGEPMPDAPLYRKYLLSRQNDDGSWSIAPYYPGCISTSVEAYLALKILGVSTDTAEMRKARAWIRKAGGIPKVRIFTRIFLAQFGLFPWDYVPQLPAEFVLVPASAPVNIYRLSSWARSTVIPLFIIRHHENVYALPNGLSKNNDYLDELWLNPRQKNVPYSKPLFSTPGQDILTLAITAADTAMWFLGGLRKQPLRRYALKRCVRWILEHQEPEGDWAGIIPPMHAGIQALLLQGFKRDDPRVTSAIAAVERFTWQDEASGKRLQSCISPVWDTILMTRGLCLGGAVDKNDARMLEAVRWIKARQQLGPEGDWRHYHPTQQPGGWSFEYNNSWYPDTDDTAAAVLALVNQSPAAVDSVAVTCALQWIFGMQNVDGGWGAFDINNDRLWLNKVPFSDLEALCDPSSADVTGRILEAYGLVLRNSDKHHVDGAIVDAITKSTERALYYLASTQETTGSWYGRWGSNYLYGTCHVTNGLAYFVAGNEMVRDMLDAATSWLKAMQNSDGGWGENLETYLDPSLAGIGPSTPSQTAWGLSALLTTCEVDDPAVVAAVTHLVSTQAPEDAGGQSWPETRYTGTGFPKHFYIGYTLYRHYFPMMALGKWATRAQQALDEKAALRLDDY</sequence>
<dbReference type="GO" id="GO:0005811">
    <property type="term" value="C:lipid droplet"/>
    <property type="evidence" value="ECO:0007669"/>
    <property type="project" value="InterPro"/>
</dbReference>
<dbReference type="Pfam" id="PF13249">
    <property type="entry name" value="SQHop_cyclase_N"/>
    <property type="match status" value="1"/>
</dbReference>
<accession>A0A167ZP61</accession>
<comment type="similarity">
    <text evidence="3">Belongs to the terpene cyclase/mutase family.</text>
</comment>
<evidence type="ECO:0000313" key="7">
    <source>
        <dbReference type="Proteomes" id="UP000078544"/>
    </source>
</evidence>
<protein>
    <recommendedName>
        <fullName evidence="3">Terpene cyclase/mutase family member</fullName>
        <ecNumber evidence="3">5.4.99.-</ecNumber>
    </recommendedName>
</protein>
<dbReference type="SUPFAM" id="SSF48239">
    <property type="entry name" value="Terpenoid cyclases/Protein prenyltransferases"/>
    <property type="match status" value="2"/>
</dbReference>
<keyword evidence="1" id="KW-0677">Repeat</keyword>
<comment type="caution">
    <text evidence="6">The sequence shown here is derived from an EMBL/GenBank/DDBJ whole genome shotgun (WGS) entry which is preliminary data.</text>
</comment>
<dbReference type="InterPro" id="IPR032696">
    <property type="entry name" value="SQ_cyclase_C"/>
</dbReference>
<dbReference type="PANTHER" id="PTHR11764">
    <property type="entry name" value="TERPENE CYCLASE/MUTASE FAMILY MEMBER"/>
    <property type="match status" value="1"/>
</dbReference>
<dbReference type="InterPro" id="IPR032697">
    <property type="entry name" value="SQ_cyclase_N"/>
</dbReference>
<organism evidence="6 7">
    <name type="scientific">Moelleriella libera RCEF 2490</name>
    <dbReference type="NCBI Taxonomy" id="1081109"/>
    <lineage>
        <taxon>Eukaryota</taxon>
        <taxon>Fungi</taxon>
        <taxon>Dikarya</taxon>
        <taxon>Ascomycota</taxon>
        <taxon>Pezizomycotina</taxon>
        <taxon>Sordariomycetes</taxon>
        <taxon>Hypocreomycetidae</taxon>
        <taxon>Hypocreales</taxon>
        <taxon>Clavicipitaceae</taxon>
        <taxon>Moelleriella</taxon>
    </lineage>
</organism>
<dbReference type="InterPro" id="IPR006400">
    <property type="entry name" value="Hopene-cyclase"/>
</dbReference>
<evidence type="ECO:0000256" key="3">
    <source>
        <dbReference type="RuleBase" id="RU362003"/>
    </source>
</evidence>
<dbReference type="InterPro" id="IPR008930">
    <property type="entry name" value="Terpenoid_cyclase/PrenylTrfase"/>
</dbReference>
<dbReference type="GO" id="GO:0016104">
    <property type="term" value="P:triterpenoid biosynthetic process"/>
    <property type="evidence" value="ECO:0007669"/>
    <property type="project" value="InterPro"/>
</dbReference>
<gene>
    <name evidence="6" type="ORF">AAL_05958</name>
</gene>
<dbReference type="EMBL" id="AZGY01000014">
    <property type="protein sequence ID" value="KZZ92926.1"/>
    <property type="molecule type" value="Genomic_DNA"/>
</dbReference>
<dbReference type="NCBIfam" id="TIGR01787">
    <property type="entry name" value="squalene_cyclas"/>
    <property type="match status" value="1"/>
</dbReference>
<dbReference type="EC" id="5.4.99.-" evidence="3"/>
<dbReference type="OrthoDB" id="21502at2759"/>
<evidence type="ECO:0000313" key="6">
    <source>
        <dbReference type="EMBL" id="KZZ92926.1"/>
    </source>
</evidence>
<dbReference type="GO" id="GO:0016866">
    <property type="term" value="F:intramolecular transferase activity"/>
    <property type="evidence" value="ECO:0007669"/>
    <property type="project" value="InterPro"/>
</dbReference>
<evidence type="ECO:0000256" key="2">
    <source>
        <dbReference type="ARBA" id="ARBA00023235"/>
    </source>
</evidence>
<evidence type="ECO:0000259" key="5">
    <source>
        <dbReference type="Pfam" id="PF13249"/>
    </source>
</evidence>
<dbReference type="SFLD" id="SFLDG01016">
    <property type="entry name" value="Prenyltransferase_Like_2"/>
    <property type="match status" value="1"/>
</dbReference>
<dbReference type="InterPro" id="IPR018333">
    <property type="entry name" value="Squalene_cyclase"/>
</dbReference>
<dbReference type="NCBIfam" id="TIGR01507">
    <property type="entry name" value="hopene_cyclase"/>
    <property type="match status" value="1"/>
</dbReference>
<feature type="domain" description="Squalene cyclase C-terminal" evidence="4">
    <location>
        <begin position="333"/>
        <end position="667"/>
    </location>
</feature>
<dbReference type="Pfam" id="PF13243">
    <property type="entry name" value="SQHop_cyclase_C"/>
    <property type="match status" value="1"/>
</dbReference>
<keyword evidence="2 3" id="KW-0413">Isomerase</keyword>
<dbReference type="Proteomes" id="UP000078544">
    <property type="component" value="Unassembled WGS sequence"/>
</dbReference>
<keyword evidence="7" id="KW-1185">Reference proteome</keyword>
<dbReference type="STRING" id="1081109.A0A167ZP61"/>
<evidence type="ECO:0000256" key="1">
    <source>
        <dbReference type="ARBA" id="ARBA00022737"/>
    </source>
</evidence>
<proteinExistence type="inferred from homology"/>
<evidence type="ECO:0000259" key="4">
    <source>
        <dbReference type="Pfam" id="PF13243"/>
    </source>
</evidence>
<reference evidence="6 7" key="1">
    <citation type="journal article" date="2016" name="Genome Biol. Evol.">
        <title>Divergent and convergent evolution of fungal pathogenicity.</title>
        <authorList>
            <person name="Shang Y."/>
            <person name="Xiao G."/>
            <person name="Zheng P."/>
            <person name="Cen K."/>
            <person name="Zhan S."/>
            <person name="Wang C."/>
        </authorList>
    </citation>
    <scope>NUCLEOTIDE SEQUENCE [LARGE SCALE GENOMIC DNA]</scope>
    <source>
        <strain evidence="6 7">RCEF 2490</strain>
    </source>
</reference>
<dbReference type="Gene3D" id="1.50.10.20">
    <property type="match status" value="2"/>
</dbReference>
<feature type="domain" description="Squalene cyclase N-terminal" evidence="5">
    <location>
        <begin position="28"/>
        <end position="323"/>
    </location>
</feature>
<dbReference type="AlphaFoldDB" id="A0A167ZP61"/>
<dbReference type="PANTHER" id="PTHR11764:SF82">
    <property type="entry name" value="TERPENE CYCLASE_MUTASE FAMILY MEMBER"/>
    <property type="match status" value="1"/>
</dbReference>
<name>A0A167ZP61_9HYPO</name>